<comment type="caution">
    <text evidence="4">The sequence shown here is derived from an EMBL/GenBank/DDBJ whole genome shotgun (WGS) entry which is preliminary data.</text>
</comment>
<protein>
    <submittedName>
        <fullName evidence="4">Efflux RND transporter periplasmic adaptor subunit</fullName>
    </submittedName>
</protein>
<dbReference type="Gene3D" id="2.40.50.100">
    <property type="match status" value="1"/>
</dbReference>
<dbReference type="InterPro" id="IPR006143">
    <property type="entry name" value="RND_pump_MFP"/>
</dbReference>
<evidence type="ECO:0000313" key="4">
    <source>
        <dbReference type="EMBL" id="MEO3683101.1"/>
    </source>
</evidence>
<evidence type="ECO:0000313" key="5">
    <source>
        <dbReference type="Proteomes" id="UP001477278"/>
    </source>
</evidence>
<dbReference type="Gene3D" id="1.10.287.470">
    <property type="entry name" value="Helix hairpin bin"/>
    <property type="match status" value="1"/>
</dbReference>
<feature type="domain" description="Multidrug resistance protein MdtA-like barrel-sandwich hybrid" evidence="3">
    <location>
        <begin position="86"/>
        <end position="226"/>
    </location>
</feature>
<dbReference type="Proteomes" id="UP001477278">
    <property type="component" value="Unassembled WGS sequence"/>
</dbReference>
<evidence type="ECO:0000256" key="2">
    <source>
        <dbReference type="SAM" id="Coils"/>
    </source>
</evidence>
<feature type="coiled-coil region" evidence="2">
    <location>
        <begin position="126"/>
        <end position="194"/>
    </location>
</feature>
<reference evidence="4 5" key="1">
    <citation type="submission" date="2024-05" db="EMBL/GenBank/DDBJ databases">
        <title>Genome sequencing of Marine Estuary Bacteria, Shewanella vesiculosa and S. baltica, and Pseudomonas syringae.</title>
        <authorList>
            <person name="Gurung A."/>
            <person name="Maclea K.S."/>
        </authorList>
    </citation>
    <scope>NUCLEOTIDE SEQUENCE [LARGE SCALE GENOMIC DNA]</scope>
    <source>
        <strain evidence="4 5">1A</strain>
    </source>
</reference>
<dbReference type="PANTHER" id="PTHR30469:SF12">
    <property type="entry name" value="MULTIDRUG RESISTANCE PROTEIN MDTA"/>
    <property type="match status" value="1"/>
</dbReference>
<comment type="similarity">
    <text evidence="1">Belongs to the membrane fusion protein (MFP) (TC 8.A.1) family.</text>
</comment>
<dbReference type="SUPFAM" id="SSF111369">
    <property type="entry name" value="HlyD-like secretion proteins"/>
    <property type="match status" value="1"/>
</dbReference>
<evidence type="ECO:0000256" key="1">
    <source>
        <dbReference type="ARBA" id="ARBA00009477"/>
    </source>
</evidence>
<gene>
    <name evidence="4" type="ORF">ABHN84_12460</name>
</gene>
<organism evidence="4 5">
    <name type="scientific">Shewanella vesiculosa</name>
    <dbReference type="NCBI Taxonomy" id="518738"/>
    <lineage>
        <taxon>Bacteria</taxon>
        <taxon>Pseudomonadati</taxon>
        <taxon>Pseudomonadota</taxon>
        <taxon>Gammaproteobacteria</taxon>
        <taxon>Alteromonadales</taxon>
        <taxon>Shewanellaceae</taxon>
        <taxon>Shewanella</taxon>
    </lineage>
</organism>
<name>A0ABV0FT29_9GAMM</name>
<dbReference type="EMBL" id="JBDPZN010000004">
    <property type="protein sequence ID" value="MEO3683101.1"/>
    <property type="molecule type" value="Genomic_DNA"/>
</dbReference>
<proteinExistence type="inferred from homology"/>
<dbReference type="PANTHER" id="PTHR30469">
    <property type="entry name" value="MULTIDRUG RESISTANCE PROTEIN MDTA"/>
    <property type="match status" value="1"/>
</dbReference>
<dbReference type="Pfam" id="PF25917">
    <property type="entry name" value="BSH_RND"/>
    <property type="match status" value="1"/>
</dbReference>
<keyword evidence="2" id="KW-0175">Coiled coil</keyword>
<dbReference type="Gene3D" id="2.40.30.170">
    <property type="match status" value="1"/>
</dbReference>
<accession>A0ABV0FT29</accession>
<evidence type="ECO:0000259" key="3">
    <source>
        <dbReference type="Pfam" id="PF25917"/>
    </source>
</evidence>
<dbReference type="InterPro" id="IPR058625">
    <property type="entry name" value="MdtA-like_BSH"/>
</dbReference>
<dbReference type="NCBIfam" id="TIGR01730">
    <property type="entry name" value="RND_mfp"/>
    <property type="match status" value="1"/>
</dbReference>
<dbReference type="RefSeq" id="WP_182696856.1">
    <property type="nucleotide sequence ID" value="NZ_JBDPZN010000004.1"/>
</dbReference>
<keyword evidence="5" id="KW-1185">Reference proteome</keyword>
<sequence length="402" mass="44035">MKLNRLNVIVTVLSLGSIFAALGYTVSQLPPAPNQQASATEQPINPVANTAAISLLPQVGVVAVNGQQYQAEVIGFGEARPRYELTLNAEVSGKIDSVHRQFESGQVIKKGTVLGQINDISYQQALTQAQTDVAQAELDLLEEQRQGEQAKSEWLRSGFSGEPESPLVLRTPQLAQATAALENAKLTLKKAKQDVAYTKITAPFDALVVSRDIQPGSYVQTGTQLGTLYSVADVEINVPLSDLQWQNLPEFDNAQLAKTPWDVTLYSADGRNQWQGYIERVEQHLTQTSRQRSLIVVVDNPLTQQTHLYPGTFVKAQINGKSLSDLWQLPSSAISQQGDIWFINDSSQLAKSAANIAFEKDGFVYVLPIVSEQRGRPSLIQIVKRPLSSFKVGTKVLAKLEV</sequence>